<sequence length="457" mass="50581">MDELVAVVQSLRQQLSDVGLIPEANLPVDWKDKFVSAHHHCIRDALSSANRSVDNGRSSLHGSGNVDAGIDHDADPTVRIAYLSQRLDSARQLLLEIGNEKLRQDKLISLMQSSNEREQRILNEQCQSLNEQLEELREKQRVIQQLQIALTAMETCDVTQFSLPDNARLVDISSFRDGPAGDECIPHEVNSKNHGPDGDNDNVQLIRQQLLSVSRHNQESHMTSVNPDEDEIISPRKPAVVLSEVHVGNLSKRSARRHQTDTYSLDVRNSSKGSSIRQPMMTDELVCLFIPDLVIFHGDVSYRRAIHCLSFFYSSAYAPTSMNTLHEQTDASAQTGRTGSSVADTNTMSLATENVTFLDATKEIAPLSPYSSAVDSLADLPTVSTPPGMPDSPDYSNVIEEHDAAASHGSSVTSLHNLFSAPQERREQSKQSTKNILVSYKSDLFLFVTVLYTQPHG</sequence>
<protein>
    <submittedName>
        <fullName evidence="5">HAP1 N-terminal domain-containing protein</fullName>
    </submittedName>
</protein>
<dbReference type="EMBL" id="UZAN01046359">
    <property type="protein sequence ID" value="VDP84070.1"/>
    <property type="molecule type" value="Genomic_DNA"/>
</dbReference>
<evidence type="ECO:0000256" key="1">
    <source>
        <dbReference type="SAM" id="Coils"/>
    </source>
</evidence>
<keyword evidence="1" id="KW-0175">Coiled coil</keyword>
<organism evidence="5">
    <name type="scientific">Echinostoma caproni</name>
    <dbReference type="NCBI Taxonomy" id="27848"/>
    <lineage>
        <taxon>Eukaryota</taxon>
        <taxon>Metazoa</taxon>
        <taxon>Spiralia</taxon>
        <taxon>Lophotrochozoa</taxon>
        <taxon>Platyhelminthes</taxon>
        <taxon>Trematoda</taxon>
        <taxon>Digenea</taxon>
        <taxon>Plagiorchiida</taxon>
        <taxon>Echinostomata</taxon>
        <taxon>Echinostomatoidea</taxon>
        <taxon>Echinostomatidae</taxon>
        <taxon>Echinostoma</taxon>
    </lineage>
</organism>
<feature type="compositionally biased region" description="Polar residues" evidence="2">
    <location>
        <begin position="261"/>
        <end position="275"/>
    </location>
</feature>
<gene>
    <name evidence="3" type="ORF">ECPE_LOCUS8716</name>
</gene>
<evidence type="ECO:0000313" key="3">
    <source>
        <dbReference type="EMBL" id="VDP84070.1"/>
    </source>
</evidence>
<feature type="region of interest" description="Disordered" evidence="2">
    <location>
        <begin position="251"/>
        <end position="275"/>
    </location>
</feature>
<reference evidence="3 4" key="2">
    <citation type="submission" date="2018-11" db="EMBL/GenBank/DDBJ databases">
        <authorList>
            <consortium name="Pathogen Informatics"/>
        </authorList>
    </citation>
    <scope>NUCLEOTIDE SEQUENCE [LARGE SCALE GENOMIC DNA]</scope>
    <source>
        <strain evidence="3 4">Egypt</strain>
    </source>
</reference>
<dbReference type="Proteomes" id="UP000272942">
    <property type="component" value="Unassembled WGS sequence"/>
</dbReference>
<evidence type="ECO:0000313" key="4">
    <source>
        <dbReference type="Proteomes" id="UP000272942"/>
    </source>
</evidence>
<dbReference type="AlphaFoldDB" id="A0A183AP31"/>
<dbReference type="WBParaSite" id="ECPE_0000874201-mRNA-1">
    <property type="protein sequence ID" value="ECPE_0000874201-mRNA-1"/>
    <property type="gene ID" value="ECPE_0000874201"/>
</dbReference>
<evidence type="ECO:0000313" key="5">
    <source>
        <dbReference type="WBParaSite" id="ECPE_0000874201-mRNA-1"/>
    </source>
</evidence>
<evidence type="ECO:0000256" key="2">
    <source>
        <dbReference type="SAM" id="MobiDB-lite"/>
    </source>
</evidence>
<proteinExistence type="predicted"/>
<name>A0A183AP31_9TREM</name>
<reference evidence="5" key="1">
    <citation type="submission" date="2016-06" db="UniProtKB">
        <authorList>
            <consortium name="WormBaseParasite"/>
        </authorList>
    </citation>
    <scope>IDENTIFICATION</scope>
</reference>
<dbReference type="OrthoDB" id="10645449at2759"/>
<keyword evidence="4" id="KW-1185">Reference proteome</keyword>
<feature type="coiled-coil region" evidence="1">
    <location>
        <begin position="119"/>
        <end position="149"/>
    </location>
</feature>
<accession>A0A183AP31</accession>